<dbReference type="PANTHER" id="PTHR43280:SF28">
    <property type="entry name" value="HTH-TYPE TRANSCRIPTIONAL ACTIVATOR RHAS"/>
    <property type="match status" value="1"/>
</dbReference>
<accession>A0A916NE88</accession>
<organism evidence="5 6">
    <name type="scientific">Paenibacillus solanacearum</name>
    <dbReference type="NCBI Taxonomy" id="2048548"/>
    <lineage>
        <taxon>Bacteria</taxon>
        <taxon>Bacillati</taxon>
        <taxon>Bacillota</taxon>
        <taxon>Bacilli</taxon>
        <taxon>Bacillales</taxon>
        <taxon>Paenibacillaceae</taxon>
        <taxon>Paenibacillus</taxon>
    </lineage>
</organism>
<keyword evidence="1" id="KW-0238">DNA-binding</keyword>
<dbReference type="GO" id="GO:0043565">
    <property type="term" value="F:sequence-specific DNA binding"/>
    <property type="evidence" value="ECO:0007669"/>
    <property type="project" value="InterPro"/>
</dbReference>
<dbReference type="Pfam" id="PF12833">
    <property type="entry name" value="HTH_18"/>
    <property type="match status" value="1"/>
</dbReference>
<reference evidence="5" key="1">
    <citation type="submission" date="2021-06" db="EMBL/GenBank/DDBJ databases">
        <authorList>
            <person name="Criscuolo A."/>
        </authorList>
    </citation>
    <scope>NUCLEOTIDE SEQUENCE</scope>
    <source>
        <strain evidence="5">CIP111600</strain>
    </source>
</reference>
<dbReference type="SMART" id="SM00448">
    <property type="entry name" value="REC"/>
    <property type="match status" value="1"/>
</dbReference>
<dbReference type="InterPro" id="IPR001789">
    <property type="entry name" value="Sig_transdc_resp-reg_receiver"/>
</dbReference>
<dbReference type="RefSeq" id="WP_218089890.1">
    <property type="nucleotide sequence ID" value="NZ_CAJVAS010000001.1"/>
</dbReference>
<evidence type="ECO:0000256" key="2">
    <source>
        <dbReference type="PROSITE-ProRule" id="PRU00169"/>
    </source>
</evidence>
<name>A0A916NE88_9BACL</name>
<dbReference type="AlphaFoldDB" id="A0A916NE88"/>
<dbReference type="SMART" id="SM00342">
    <property type="entry name" value="HTH_ARAC"/>
    <property type="match status" value="1"/>
</dbReference>
<feature type="modified residue" description="4-aspartylphosphate" evidence="2">
    <location>
        <position position="55"/>
    </location>
</feature>
<evidence type="ECO:0000259" key="3">
    <source>
        <dbReference type="PROSITE" id="PS01124"/>
    </source>
</evidence>
<dbReference type="PANTHER" id="PTHR43280">
    <property type="entry name" value="ARAC-FAMILY TRANSCRIPTIONAL REGULATOR"/>
    <property type="match status" value="1"/>
</dbReference>
<protein>
    <submittedName>
        <fullName evidence="5">HTH-type transcriptional activator RhaR</fullName>
    </submittedName>
</protein>
<keyword evidence="6" id="KW-1185">Reference proteome</keyword>
<gene>
    <name evidence="5" type="primary">rhaR_2</name>
    <name evidence="5" type="ORF">PAESOLCIP111_00048</name>
</gene>
<sequence length="342" mass="38508">MYTVLVAENEPWVLRGIVEMVEAAGEEYEVIGACGNGEEAWSLIQDMWPMLLITDIMMPELDGLALIKRITEHRIPLASIIISGYDSFSYAQQAITYGVAEYMLKPVEFGGLLEALNRSKEKLESVRSMNPYIVTFQNLLENSQGLSPKRAMQKQEELIRSVLRTNALNKQARWNLLHVFEQKVRRLLGDYGIRLHELPSPVPGGASEDEASILHYHKALLERWYLESPSSVKASMPAAIERSCQYITEHFREEITLSEMAELSHFSVSHFSSLFKKHTGSSLVSYVNGLRVEEAKKLLLSSAFSVAEIAGIVGFSTTPYFTRAFKTAVGVSPLEYRKRLSP</sequence>
<keyword evidence="2" id="KW-0597">Phosphoprotein</keyword>
<dbReference type="GO" id="GO:0003700">
    <property type="term" value="F:DNA-binding transcription factor activity"/>
    <property type="evidence" value="ECO:0007669"/>
    <property type="project" value="InterPro"/>
</dbReference>
<proteinExistence type="predicted"/>
<dbReference type="PROSITE" id="PS01124">
    <property type="entry name" value="HTH_ARAC_FAMILY_2"/>
    <property type="match status" value="1"/>
</dbReference>
<evidence type="ECO:0000313" key="6">
    <source>
        <dbReference type="Proteomes" id="UP000693672"/>
    </source>
</evidence>
<dbReference type="InterPro" id="IPR018060">
    <property type="entry name" value="HTH_AraC"/>
</dbReference>
<dbReference type="GO" id="GO:0000160">
    <property type="term" value="P:phosphorelay signal transduction system"/>
    <property type="evidence" value="ECO:0007669"/>
    <property type="project" value="InterPro"/>
</dbReference>
<comment type="caution">
    <text evidence="5">The sequence shown here is derived from an EMBL/GenBank/DDBJ whole genome shotgun (WGS) entry which is preliminary data.</text>
</comment>
<feature type="domain" description="Response regulatory" evidence="4">
    <location>
        <begin position="3"/>
        <end position="120"/>
    </location>
</feature>
<dbReference type="Proteomes" id="UP000693672">
    <property type="component" value="Unassembled WGS sequence"/>
</dbReference>
<dbReference type="PROSITE" id="PS50110">
    <property type="entry name" value="RESPONSE_REGULATORY"/>
    <property type="match status" value="1"/>
</dbReference>
<dbReference type="EMBL" id="CAJVAS010000001">
    <property type="protein sequence ID" value="CAG7595606.1"/>
    <property type="molecule type" value="Genomic_DNA"/>
</dbReference>
<feature type="domain" description="HTH araC/xylS-type" evidence="3">
    <location>
        <begin position="241"/>
        <end position="339"/>
    </location>
</feature>
<evidence type="ECO:0000313" key="5">
    <source>
        <dbReference type="EMBL" id="CAG7595606.1"/>
    </source>
</evidence>
<evidence type="ECO:0000259" key="4">
    <source>
        <dbReference type="PROSITE" id="PS50110"/>
    </source>
</evidence>
<dbReference type="Pfam" id="PF00072">
    <property type="entry name" value="Response_reg"/>
    <property type="match status" value="1"/>
</dbReference>
<evidence type="ECO:0000256" key="1">
    <source>
        <dbReference type="ARBA" id="ARBA00023125"/>
    </source>
</evidence>
<dbReference type="CDD" id="cd17536">
    <property type="entry name" value="REC_YesN-like"/>
    <property type="match status" value="1"/>
</dbReference>